<dbReference type="InterPro" id="IPR025944">
    <property type="entry name" value="Sigma_54_int_dom_CS"/>
</dbReference>
<reference evidence="8 9" key="1">
    <citation type="journal article" date="2014" name="Genome Announc.">
        <title>Draft Genome Sequence of Cytophaga fermentans JCM 21142T, a Facultative Anaerobe Isolated from Marine Mud.</title>
        <authorList>
            <person name="Starns D."/>
            <person name="Oshima K."/>
            <person name="Suda W."/>
            <person name="Iino T."/>
            <person name="Yuki M."/>
            <person name="Inoue J."/>
            <person name="Kitamura K."/>
            <person name="Iida T."/>
            <person name="Darby A."/>
            <person name="Hattori M."/>
            <person name="Ohkuma M."/>
        </authorList>
    </citation>
    <scope>NUCLEOTIDE SEQUENCE [LARGE SCALE GENOMIC DNA]</scope>
    <source>
        <strain evidence="8 9">JCM 21142</strain>
    </source>
</reference>
<organism evidence="8 9">
    <name type="scientific">Saccharicrinis fermentans DSM 9555 = JCM 21142</name>
    <dbReference type="NCBI Taxonomy" id="869213"/>
    <lineage>
        <taxon>Bacteria</taxon>
        <taxon>Pseudomonadati</taxon>
        <taxon>Bacteroidota</taxon>
        <taxon>Bacteroidia</taxon>
        <taxon>Marinilabiliales</taxon>
        <taxon>Marinilabiliaceae</taxon>
        <taxon>Saccharicrinis</taxon>
    </lineage>
</organism>
<dbReference type="CDD" id="cd00156">
    <property type="entry name" value="REC"/>
    <property type="match status" value="1"/>
</dbReference>
<keyword evidence="2" id="KW-0067">ATP-binding</keyword>
<dbReference type="PROSITE" id="PS50110">
    <property type="entry name" value="RESPONSE_REGULATORY"/>
    <property type="match status" value="1"/>
</dbReference>
<feature type="domain" description="Sigma-54 factor interaction" evidence="6">
    <location>
        <begin position="170"/>
        <end position="399"/>
    </location>
</feature>
<dbReference type="SMART" id="SM00448">
    <property type="entry name" value="REC"/>
    <property type="match status" value="1"/>
</dbReference>
<evidence type="ECO:0000256" key="4">
    <source>
        <dbReference type="ARBA" id="ARBA00023163"/>
    </source>
</evidence>
<sequence>MSIRGACYTFGNKFFNEMKGNILIVDDNKSILSALDILLSAQYDYVKCLSSPNQLISELQKHDYQVVLLDMNFKTGANTGNEGLFWLREIKDQSPACSVVLITAYGDVELAVKALKNGATDFVLKPWKNAKLLATIQSAIQLSFSRHEVNHLKQKERELKREMNTNEKFMIGSSPELMYVLKMVQKVARTDTNVLITGENGTGKELVAREIHRLSKRNNEMMVSVDMGAITETLFESELFGHVKGAFTDAREARCGKFEVANHGTLFLDEIGNLPIHLQAKLLSVLQSRELTRIGSNESVSIDIRLVCATNKNLSQMVADELFREDLLYRINTIHIEVPPLRARGNDILVLADFFLKKYAYKYDKIMPRLNRQAQDKLLKYQWPGNIRELEHCIEKAIILSDRHVLKPDDFYLRPLAGDPMDSRSLNIEVMEQRLVAKALDTHPGNISAAAQELGITRQTLYKKIKKYGLS</sequence>
<evidence type="ECO:0000256" key="1">
    <source>
        <dbReference type="ARBA" id="ARBA00022741"/>
    </source>
</evidence>
<dbReference type="Gene3D" id="3.40.50.300">
    <property type="entry name" value="P-loop containing nucleotide triphosphate hydrolases"/>
    <property type="match status" value="1"/>
</dbReference>
<accession>W7YIT4</accession>
<dbReference type="Proteomes" id="UP000019402">
    <property type="component" value="Unassembled WGS sequence"/>
</dbReference>
<dbReference type="PANTHER" id="PTHR32071">
    <property type="entry name" value="TRANSCRIPTIONAL REGULATORY PROTEIN"/>
    <property type="match status" value="1"/>
</dbReference>
<comment type="caution">
    <text evidence="8">The sequence shown here is derived from an EMBL/GenBank/DDBJ whole genome shotgun (WGS) entry which is preliminary data.</text>
</comment>
<dbReference type="GO" id="GO:0005524">
    <property type="term" value="F:ATP binding"/>
    <property type="evidence" value="ECO:0007669"/>
    <property type="project" value="UniProtKB-KW"/>
</dbReference>
<proteinExistence type="predicted"/>
<dbReference type="Pfam" id="PF00072">
    <property type="entry name" value="Response_reg"/>
    <property type="match status" value="1"/>
</dbReference>
<dbReference type="GO" id="GO:0043565">
    <property type="term" value="F:sequence-specific DNA binding"/>
    <property type="evidence" value="ECO:0007669"/>
    <property type="project" value="InterPro"/>
</dbReference>
<name>W7YIT4_9BACT</name>
<dbReference type="InterPro" id="IPR027417">
    <property type="entry name" value="P-loop_NTPase"/>
</dbReference>
<dbReference type="GO" id="GO:0000160">
    <property type="term" value="P:phosphorelay signal transduction system"/>
    <property type="evidence" value="ECO:0007669"/>
    <property type="project" value="InterPro"/>
</dbReference>
<evidence type="ECO:0000313" key="8">
    <source>
        <dbReference type="EMBL" id="GAF02444.1"/>
    </source>
</evidence>
<protein>
    <submittedName>
        <fullName evidence="8">Transcriptional regulatory protein ZraR</fullName>
    </submittedName>
</protein>
<dbReference type="PRINTS" id="PR01590">
    <property type="entry name" value="HTHFIS"/>
</dbReference>
<keyword evidence="3" id="KW-0805">Transcription regulation</keyword>
<dbReference type="eggNOG" id="COG2204">
    <property type="taxonomic scope" value="Bacteria"/>
</dbReference>
<keyword evidence="9" id="KW-1185">Reference proteome</keyword>
<evidence type="ECO:0000256" key="5">
    <source>
        <dbReference type="PROSITE-ProRule" id="PRU00169"/>
    </source>
</evidence>
<evidence type="ECO:0000313" key="9">
    <source>
        <dbReference type="Proteomes" id="UP000019402"/>
    </source>
</evidence>
<dbReference type="InterPro" id="IPR002078">
    <property type="entry name" value="Sigma_54_int"/>
</dbReference>
<dbReference type="Gene3D" id="1.10.10.60">
    <property type="entry name" value="Homeodomain-like"/>
    <property type="match status" value="1"/>
</dbReference>
<dbReference type="PROSITE" id="PS50045">
    <property type="entry name" value="SIGMA54_INTERACT_4"/>
    <property type="match status" value="1"/>
</dbReference>
<dbReference type="InterPro" id="IPR009057">
    <property type="entry name" value="Homeodomain-like_sf"/>
</dbReference>
<dbReference type="Pfam" id="PF02954">
    <property type="entry name" value="HTH_8"/>
    <property type="match status" value="1"/>
</dbReference>
<dbReference type="Gene3D" id="1.10.8.60">
    <property type="match status" value="1"/>
</dbReference>
<dbReference type="PANTHER" id="PTHR32071:SF113">
    <property type="entry name" value="ALGINATE BIOSYNTHESIS TRANSCRIPTIONAL REGULATORY PROTEIN ALGB"/>
    <property type="match status" value="1"/>
</dbReference>
<dbReference type="SUPFAM" id="SSF46689">
    <property type="entry name" value="Homeodomain-like"/>
    <property type="match status" value="1"/>
</dbReference>
<dbReference type="SUPFAM" id="SSF52172">
    <property type="entry name" value="CheY-like"/>
    <property type="match status" value="1"/>
</dbReference>
<dbReference type="InterPro" id="IPR003593">
    <property type="entry name" value="AAA+_ATPase"/>
</dbReference>
<gene>
    <name evidence="8" type="ORF">JCM21142_31079</name>
</gene>
<dbReference type="Gene3D" id="3.40.50.2300">
    <property type="match status" value="1"/>
</dbReference>
<dbReference type="CDD" id="cd00009">
    <property type="entry name" value="AAA"/>
    <property type="match status" value="1"/>
</dbReference>
<keyword evidence="5" id="KW-0597">Phosphoprotein</keyword>
<dbReference type="SMART" id="SM00382">
    <property type="entry name" value="AAA"/>
    <property type="match status" value="1"/>
</dbReference>
<feature type="domain" description="Response regulatory" evidence="7">
    <location>
        <begin position="21"/>
        <end position="140"/>
    </location>
</feature>
<evidence type="ECO:0000259" key="7">
    <source>
        <dbReference type="PROSITE" id="PS50110"/>
    </source>
</evidence>
<dbReference type="InterPro" id="IPR011006">
    <property type="entry name" value="CheY-like_superfamily"/>
</dbReference>
<feature type="modified residue" description="4-aspartylphosphate" evidence="5">
    <location>
        <position position="70"/>
    </location>
</feature>
<dbReference type="PROSITE" id="PS00688">
    <property type="entry name" value="SIGMA54_INTERACT_3"/>
    <property type="match status" value="1"/>
</dbReference>
<dbReference type="InterPro" id="IPR002197">
    <property type="entry name" value="HTH_Fis"/>
</dbReference>
<dbReference type="FunFam" id="3.40.50.300:FF:000006">
    <property type="entry name" value="DNA-binding transcriptional regulator NtrC"/>
    <property type="match status" value="1"/>
</dbReference>
<dbReference type="Pfam" id="PF00158">
    <property type="entry name" value="Sigma54_activat"/>
    <property type="match status" value="1"/>
</dbReference>
<evidence type="ECO:0000256" key="2">
    <source>
        <dbReference type="ARBA" id="ARBA00022840"/>
    </source>
</evidence>
<evidence type="ECO:0000259" key="6">
    <source>
        <dbReference type="PROSITE" id="PS50045"/>
    </source>
</evidence>
<dbReference type="Pfam" id="PF25601">
    <property type="entry name" value="AAA_lid_14"/>
    <property type="match status" value="1"/>
</dbReference>
<evidence type="ECO:0000256" key="3">
    <source>
        <dbReference type="ARBA" id="ARBA00023015"/>
    </source>
</evidence>
<dbReference type="InterPro" id="IPR001789">
    <property type="entry name" value="Sig_transdc_resp-reg_receiver"/>
</dbReference>
<dbReference type="GO" id="GO:0006355">
    <property type="term" value="P:regulation of DNA-templated transcription"/>
    <property type="evidence" value="ECO:0007669"/>
    <property type="project" value="InterPro"/>
</dbReference>
<dbReference type="STRING" id="869213.GCA_000517085_03420"/>
<keyword evidence="4" id="KW-0804">Transcription</keyword>
<dbReference type="SUPFAM" id="SSF52540">
    <property type="entry name" value="P-loop containing nucleoside triphosphate hydrolases"/>
    <property type="match status" value="1"/>
</dbReference>
<dbReference type="AlphaFoldDB" id="W7YIT4"/>
<dbReference type="EMBL" id="BAMD01000009">
    <property type="protein sequence ID" value="GAF02444.1"/>
    <property type="molecule type" value="Genomic_DNA"/>
</dbReference>
<keyword evidence="1" id="KW-0547">Nucleotide-binding</keyword>
<dbReference type="InterPro" id="IPR058031">
    <property type="entry name" value="AAA_lid_NorR"/>
</dbReference>